<evidence type="ECO:0000313" key="1">
    <source>
        <dbReference type="Proteomes" id="UP000095286"/>
    </source>
</evidence>
<dbReference type="WBParaSite" id="RSKR_0001186600.1">
    <property type="protein sequence ID" value="RSKR_0001186600.1"/>
    <property type="gene ID" value="RSKR_0001186600"/>
</dbReference>
<reference evidence="2" key="1">
    <citation type="submission" date="2016-11" db="UniProtKB">
        <authorList>
            <consortium name="WormBaseParasite"/>
        </authorList>
    </citation>
    <scope>IDENTIFICATION</scope>
    <source>
        <strain evidence="2">KR3021</strain>
    </source>
</reference>
<evidence type="ECO:0000313" key="2">
    <source>
        <dbReference type="WBParaSite" id="RSKR_0001186600.1"/>
    </source>
</evidence>
<accession>A0AC35UIC1</accession>
<sequence length="186" mass="21159">MLTKESMPSPTSKVQARAPNCPVIIVGTHYDDILANLGKLPSNYIESLKTTIRERFIDIADSGKKGLLEVFDTFFVSNKTKFNVKSLFNILYKAAYELKIAGGKVKALEQKFPQILINFDDMALKGYVFLDAQWLFDALSRLVTMKEVIANYGIMEIAVFMKLTAKLCNQWLNKDKTIMKTRFKVD</sequence>
<name>A0AC35UIC1_9BILA</name>
<dbReference type="Proteomes" id="UP000095286">
    <property type="component" value="Unplaced"/>
</dbReference>
<proteinExistence type="predicted"/>
<organism evidence="1 2">
    <name type="scientific">Rhabditophanes sp. KR3021</name>
    <dbReference type="NCBI Taxonomy" id="114890"/>
    <lineage>
        <taxon>Eukaryota</taxon>
        <taxon>Metazoa</taxon>
        <taxon>Ecdysozoa</taxon>
        <taxon>Nematoda</taxon>
        <taxon>Chromadorea</taxon>
        <taxon>Rhabditida</taxon>
        <taxon>Tylenchina</taxon>
        <taxon>Panagrolaimomorpha</taxon>
        <taxon>Strongyloidoidea</taxon>
        <taxon>Alloionematidae</taxon>
        <taxon>Rhabditophanes</taxon>
    </lineage>
</organism>
<protein>
    <submittedName>
        <fullName evidence="2">Origin recognition complex subunit 2</fullName>
    </submittedName>
</protein>